<dbReference type="Gene3D" id="3.30.360.10">
    <property type="entry name" value="Dihydrodipicolinate Reductase, domain 2"/>
    <property type="match status" value="1"/>
</dbReference>
<dbReference type="EMBL" id="PDJI01000004">
    <property type="protein sequence ID" value="PFG38628.1"/>
    <property type="molecule type" value="Genomic_DNA"/>
</dbReference>
<dbReference type="GO" id="GO:0016491">
    <property type="term" value="F:oxidoreductase activity"/>
    <property type="evidence" value="ECO:0007669"/>
    <property type="project" value="UniProtKB-KW"/>
</dbReference>
<evidence type="ECO:0000259" key="4">
    <source>
        <dbReference type="Pfam" id="PF22725"/>
    </source>
</evidence>
<evidence type="ECO:0000256" key="2">
    <source>
        <dbReference type="ARBA" id="ARBA00023027"/>
    </source>
</evidence>
<evidence type="ECO:0000313" key="5">
    <source>
        <dbReference type="EMBL" id="PFG38628.1"/>
    </source>
</evidence>
<dbReference type="InterPro" id="IPR000683">
    <property type="entry name" value="Gfo/Idh/MocA-like_OxRdtase_N"/>
</dbReference>
<dbReference type="SUPFAM" id="SSF51735">
    <property type="entry name" value="NAD(P)-binding Rossmann-fold domains"/>
    <property type="match status" value="1"/>
</dbReference>
<dbReference type="Pfam" id="PF01408">
    <property type="entry name" value="GFO_IDH_MocA"/>
    <property type="match status" value="1"/>
</dbReference>
<evidence type="ECO:0000256" key="1">
    <source>
        <dbReference type="ARBA" id="ARBA00023002"/>
    </source>
</evidence>
<dbReference type="InterPro" id="IPR050463">
    <property type="entry name" value="Gfo/Idh/MocA_oxidrdct_glycsds"/>
</dbReference>
<dbReference type="Pfam" id="PF22725">
    <property type="entry name" value="GFO_IDH_MocA_C3"/>
    <property type="match status" value="1"/>
</dbReference>
<dbReference type="PANTHER" id="PTHR43818:SF11">
    <property type="entry name" value="BCDNA.GH03377"/>
    <property type="match status" value="1"/>
</dbReference>
<evidence type="ECO:0000259" key="3">
    <source>
        <dbReference type="Pfam" id="PF01408"/>
    </source>
</evidence>
<reference evidence="5 6" key="1">
    <citation type="submission" date="2017-10" db="EMBL/GenBank/DDBJ databases">
        <title>Sequencing the genomes of 1000 actinobacteria strains.</title>
        <authorList>
            <person name="Klenk H.-P."/>
        </authorList>
    </citation>
    <scope>NUCLEOTIDE SEQUENCE [LARGE SCALE GENOMIC DNA]</scope>
    <source>
        <strain evidence="5 6">DSM 21838</strain>
    </source>
</reference>
<dbReference type="GO" id="GO:0000166">
    <property type="term" value="F:nucleotide binding"/>
    <property type="evidence" value="ECO:0007669"/>
    <property type="project" value="InterPro"/>
</dbReference>
<sequence length="350" mass="36510">MTLAVTVVGTGAFAREHLLALAGLAEVEVRWVAGQDLGRAEELARLVPGARGTTDIAAAVADPGVEAVDVVNATPGHAPWTIAAGEAGKHVHVDKPAALSLPDLDAMVAATEGRGLTLMVGQTVRFQPAVRTLAAAARAGEIGAPRLVHITWYTGHAWPGGWRSWQLDPALSGGHPVHNGTHIIDAATWLLGSAPQEVFTRGFRTFSPGMDSPDSFHVQLRTADGSLATLELCYALRERDDMLRRVVLVGTGGTLRHSTEDEPGLVSDAARPGPVSVEGALGAQLAHWVDVVRGRTAPVVRTDEVRAALAGALAAQRSLVTGRRVHVDEIPGHDRAGAVASTAAEEGTQA</sequence>
<name>A0A2A9EIB6_9MICO</name>
<dbReference type="RefSeq" id="WP_098482862.1">
    <property type="nucleotide sequence ID" value="NZ_PDJI01000004.1"/>
</dbReference>
<comment type="caution">
    <text evidence="5">The sequence shown here is derived from an EMBL/GenBank/DDBJ whole genome shotgun (WGS) entry which is preliminary data.</text>
</comment>
<dbReference type="InterPro" id="IPR055170">
    <property type="entry name" value="GFO_IDH_MocA-like_dom"/>
</dbReference>
<feature type="domain" description="GFO/IDH/MocA-like oxidoreductase" evidence="4">
    <location>
        <begin position="130"/>
        <end position="256"/>
    </location>
</feature>
<dbReference type="AlphaFoldDB" id="A0A2A9EIB6"/>
<proteinExistence type="predicted"/>
<organism evidence="5 6">
    <name type="scientific">Georgenia soli</name>
    <dbReference type="NCBI Taxonomy" id="638953"/>
    <lineage>
        <taxon>Bacteria</taxon>
        <taxon>Bacillati</taxon>
        <taxon>Actinomycetota</taxon>
        <taxon>Actinomycetes</taxon>
        <taxon>Micrococcales</taxon>
        <taxon>Bogoriellaceae</taxon>
        <taxon>Georgenia</taxon>
    </lineage>
</organism>
<dbReference type="SUPFAM" id="SSF55347">
    <property type="entry name" value="Glyceraldehyde-3-phosphate dehydrogenase-like, C-terminal domain"/>
    <property type="match status" value="1"/>
</dbReference>
<dbReference type="PANTHER" id="PTHR43818">
    <property type="entry name" value="BCDNA.GH03377"/>
    <property type="match status" value="1"/>
</dbReference>
<keyword evidence="6" id="KW-1185">Reference proteome</keyword>
<dbReference type="Proteomes" id="UP000222106">
    <property type="component" value="Unassembled WGS sequence"/>
</dbReference>
<dbReference type="Gene3D" id="3.40.50.720">
    <property type="entry name" value="NAD(P)-binding Rossmann-like Domain"/>
    <property type="match status" value="1"/>
</dbReference>
<dbReference type="InterPro" id="IPR036291">
    <property type="entry name" value="NAD(P)-bd_dom_sf"/>
</dbReference>
<protein>
    <submittedName>
        <fullName evidence="5">Putative dehydrogenase</fullName>
    </submittedName>
</protein>
<keyword evidence="2" id="KW-0520">NAD</keyword>
<keyword evidence="1" id="KW-0560">Oxidoreductase</keyword>
<evidence type="ECO:0000313" key="6">
    <source>
        <dbReference type="Proteomes" id="UP000222106"/>
    </source>
</evidence>
<dbReference type="OrthoDB" id="9792085at2"/>
<accession>A0A2A9EIB6</accession>
<gene>
    <name evidence="5" type="ORF">ATJ97_1113</name>
</gene>
<feature type="domain" description="Gfo/Idh/MocA-like oxidoreductase N-terminal" evidence="3">
    <location>
        <begin position="5"/>
        <end position="121"/>
    </location>
</feature>